<evidence type="ECO:0000313" key="2">
    <source>
        <dbReference type="EMBL" id="ETO34342.1"/>
    </source>
</evidence>
<comment type="caution">
    <text evidence="2">The sequence shown here is derived from an EMBL/GenBank/DDBJ whole genome shotgun (WGS) entry which is preliminary data.</text>
</comment>
<feature type="compositionally biased region" description="Polar residues" evidence="1">
    <location>
        <begin position="10"/>
        <end position="22"/>
    </location>
</feature>
<feature type="region of interest" description="Disordered" evidence="1">
    <location>
        <begin position="1"/>
        <end position="64"/>
    </location>
</feature>
<protein>
    <submittedName>
        <fullName evidence="2">S-layer y domain protein</fullName>
    </submittedName>
</protein>
<dbReference type="Proteomes" id="UP000023152">
    <property type="component" value="Unassembled WGS sequence"/>
</dbReference>
<gene>
    <name evidence="2" type="ORF">RFI_02752</name>
</gene>
<name>X6P9N0_RETFI</name>
<evidence type="ECO:0000256" key="1">
    <source>
        <dbReference type="SAM" id="MobiDB-lite"/>
    </source>
</evidence>
<organism evidence="2 3">
    <name type="scientific">Reticulomyxa filosa</name>
    <dbReference type="NCBI Taxonomy" id="46433"/>
    <lineage>
        <taxon>Eukaryota</taxon>
        <taxon>Sar</taxon>
        <taxon>Rhizaria</taxon>
        <taxon>Retaria</taxon>
        <taxon>Foraminifera</taxon>
        <taxon>Monothalamids</taxon>
        <taxon>Reticulomyxidae</taxon>
        <taxon>Reticulomyxa</taxon>
    </lineage>
</organism>
<accession>X6P9N0</accession>
<sequence length="166" mass="19255">MATFEASKNLGKNNGGQMNEVNSVERRNNKKSPIKIQEGKKQSPKQNVEEQLHTDEKAQQKDAEVRLEDIRSYIAALQKMKYKPEKQQEKTKVKAKEKAKEENEVNFDFSVIKNAPRKAKQGGKTYPEQKIEIVPDSAGYNWHMWKFKETEHAIEEIAQKYNCNQS</sequence>
<proteinExistence type="predicted"/>
<dbReference type="EMBL" id="ASPP01002648">
    <property type="protein sequence ID" value="ETO34342.1"/>
    <property type="molecule type" value="Genomic_DNA"/>
</dbReference>
<feature type="compositionally biased region" description="Basic and acidic residues" evidence="1">
    <location>
        <begin position="37"/>
        <end position="64"/>
    </location>
</feature>
<evidence type="ECO:0000313" key="3">
    <source>
        <dbReference type="Proteomes" id="UP000023152"/>
    </source>
</evidence>
<reference evidence="2 3" key="1">
    <citation type="journal article" date="2013" name="Curr. Biol.">
        <title>The Genome of the Foraminiferan Reticulomyxa filosa.</title>
        <authorList>
            <person name="Glockner G."/>
            <person name="Hulsmann N."/>
            <person name="Schleicher M."/>
            <person name="Noegel A.A."/>
            <person name="Eichinger L."/>
            <person name="Gallinger C."/>
            <person name="Pawlowski J."/>
            <person name="Sierra R."/>
            <person name="Euteneuer U."/>
            <person name="Pillet L."/>
            <person name="Moustafa A."/>
            <person name="Platzer M."/>
            <person name="Groth M."/>
            <person name="Szafranski K."/>
            <person name="Schliwa M."/>
        </authorList>
    </citation>
    <scope>NUCLEOTIDE SEQUENCE [LARGE SCALE GENOMIC DNA]</scope>
</reference>
<keyword evidence="3" id="KW-1185">Reference proteome</keyword>
<dbReference type="AlphaFoldDB" id="X6P9N0"/>